<dbReference type="RefSeq" id="WP_281816542.1">
    <property type="nucleotide sequence ID" value="NZ_BRLB01000009.1"/>
</dbReference>
<evidence type="ECO:0000256" key="1">
    <source>
        <dbReference type="SAM" id="Phobius"/>
    </source>
</evidence>
<organism evidence="2 3">
    <name type="scientific">Vallitalea longa</name>
    <dbReference type="NCBI Taxonomy" id="2936439"/>
    <lineage>
        <taxon>Bacteria</taxon>
        <taxon>Bacillati</taxon>
        <taxon>Bacillota</taxon>
        <taxon>Clostridia</taxon>
        <taxon>Lachnospirales</taxon>
        <taxon>Vallitaleaceae</taxon>
        <taxon>Vallitalea</taxon>
    </lineage>
</organism>
<dbReference type="AlphaFoldDB" id="A0A9W5YEC6"/>
<comment type="caution">
    <text evidence="2">The sequence shown here is derived from an EMBL/GenBank/DDBJ whole genome shotgun (WGS) entry which is preliminary data.</text>
</comment>
<dbReference type="EMBL" id="BRLB01000009">
    <property type="protein sequence ID" value="GKX30399.1"/>
    <property type="molecule type" value="Genomic_DNA"/>
</dbReference>
<protein>
    <submittedName>
        <fullName evidence="2">Uncharacterized protein</fullName>
    </submittedName>
</protein>
<feature type="transmembrane region" description="Helical" evidence="1">
    <location>
        <begin position="12"/>
        <end position="31"/>
    </location>
</feature>
<gene>
    <name evidence="2" type="ORF">SH1V18_28790</name>
</gene>
<keyword evidence="3" id="KW-1185">Reference proteome</keyword>
<evidence type="ECO:0000313" key="3">
    <source>
        <dbReference type="Proteomes" id="UP001144256"/>
    </source>
</evidence>
<evidence type="ECO:0000313" key="2">
    <source>
        <dbReference type="EMBL" id="GKX30399.1"/>
    </source>
</evidence>
<keyword evidence="1" id="KW-1133">Transmembrane helix</keyword>
<name>A0A9W5YEC6_9FIRM</name>
<sequence length="144" mass="16743">MNKKNKSFVFKVGIVCIIVLIIALASVQIIFNADKAYYISDIKQYKSDDKSYFDNSKGTEIFVIHSEEDKKIVLRMIKNMKPHIGTVYLEPTGTYIKIGDTTINIVGQFIAFDGGKRLLYTFTQKDHKEINKLFERLRQEYYNN</sequence>
<keyword evidence="1" id="KW-0812">Transmembrane</keyword>
<proteinExistence type="predicted"/>
<accession>A0A9W5YEC6</accession>
<dbReference type="Proteomes" id="UP001144256">
    <property type="component" value="Unassembled WGS sequence"/>
</dbReference>
<keyword evidence="1" id="KW-0472">Membrane</keyword>
<reference evidence="2" key="1">
    <citation type="submission" date="2022-06" db="EMBL/GenBank/DDBJ databases">
        <title>Vallitalea longa sp. nov., an anaerobic bacterium isolated from marine sediment.</title>
        <authorList>
            <person name="Hirano S."/>
            <person name="Terahara T."/>
            <person name="Mori K."/>
            <person name="Hamada M."/>
            <person name="Matsumoto R."/>
            <person name="Kobayashi T."/>
        </authorList>
    </citation>
    <scope>NUCLEOTIDE SEQUENCE</scope>
    <source>
        <strain evidence="2">SH18-1</strain>
    </source>
</reference>